<name>A0A367E9C9_9ACTN</name>
<protein>
    <submittedName>
        <fullName evidence="1">Uncharacterized protein</fullName>
    </submittedName>
</protein>
<proteinExistence type="predicted"/>
<dbReference type="AlphaFoldDB" id="A0A367E9C9"/>
<dbReference type="EMBL" id="QOIN01000070">
    <property type="protein sequence ID" value="RCG14399.1"/>
    <property type="molecule type" value="Genomic_DNA"/>
</dbReference>
<keyword evidence="2" id="KW-1185">Reference proteome</keyword>
<sequence>MTWSESKGSEVEPDRKAPLLTAAGFPERVAPAHVFASTRWRKLTISDDFSVSARSIAEFHQRFPTESPLRGTSRIWLTKTVKTSSAEIESRLGNPEGITTLIAKRVSPCLPRPRQL</sequence>
<comment type="caution">
    <text evidence="1">The sequence shown here is derived from an EMBL/GenBank/DDBJ whole genome shotgun (WGS) entry which is preliminary data.</text>
</comment>
<reference evidence="1 2" key="1">
    <citation type="submission" date="2018-06" db="EMBL/GenBank/DDBJ databases">
        <title>Streptomyces reniochalinae sp. nov. and Streptomyces diacarnus sp. nov. from marine sponges.</title>
        <authorList>
            <person name="Li L."/>
        </authorList>
    </citation>
    <scope>NUCLEOTIDE SEQUENCE [LARGE SCALE GENOMIC DNA]</scope>
    <source>
        <strain evidence="1 2">LHW51701</strain>
    </source>
</reference>
<dbReference type="Proteomes" id="UP000252914">
    <property type="component" value="Unassembled WGS sequence"/>
</dbReference>
<evidence type="ECO:0000313" key="1">
    <source>
        <dbReference type="EMBL" id="RCG14399.1"/>
    </source>
</evidence>
<organism evidence="1 2">
    <name type="scientific">Streptomyces diacarni</name>
    <dbReference type="NCBI Taxonomy" id="2800381"/>
    <lineage>
        <taxon>Bacteria</taxon>
        <taxon>Bacillati</taxon>
        <taxon>Actinomycetota</taxon>
        <taxon>Actinomycetes</taxon>
        <taxon>Kitasatosporales</taxon>
        <taxon>Streptomycetaceae</taxon>
        <taxon>Streptomyces</taxon>
    </lineage>
</organism>
<gene>
    <name evidence="1" type="ORF">DTL70_31325</name>
</gene>
<evidence type="ECO:0000313" key="2">
    <source>
        <dbReference type="Proteomes" id="UP000252914"/>
    </source>
</evidence>
<accession>A0A367E9C9</accession>